<evidence type="ECO:0000259" key="1">
    <source>
        <dbReference type="Pfam" id="PF22691"/>
    </source>
</evidence>
<keyword evidence="3" id="KW-1185">Reference proteome</keyword>
<dbReference type="Pfam" id="PF22691">
    <property type="entry name" value="Thiolase_C_1"/>
    <property type="match status" value="1"/>
</dbReference>
<dbReference type="CDD" id="cd00829">
    <property type="entry name" value="SCP-x_thiolase"/>
    <property type="match status" value="1"/>
</dbReference>
<accession>A0A6S6XYQ1</accession>
<sequence length="397" mass="41816">MGLRGDAAIAGYVELKPEKKPQGEPLFCIEQWARLAQLALQDAGIEKHEVDGLVTSGIAESAMFAPATLAEYMGMELSFAEHVDLGGASAAGAIWRAAAAIELGIAEVVVCAFPAGPMPMPPELKPHPFPFGASSNEYGSPQAQFDIPYGNLAQNCGYAQIANLYASRYGYDPRALAKIAADQRASACANPDAIFYGQPLTIDDVLNSPMIADPIHLLEIVMPVAGGAAVVVTSKERAARAKNRPVRITGFGERLAFKTPTYAADLLHTPIAAAAAQAFAMAGVTHADIDMASIYDCYTITVLMTLEDAGFCPKGKAAEFILSHDLSYRGDFPCNPHGGQLSFGQTGMAGGMHHVIDGTRQIMGRAGGNQVKNCNRAFVTGNGGIMSEQVVLILEGA</sequence>
<dbReference type="PANTHER" id="PTHR42870">
    <property type="entry name" value="ACETYL-COA C-ACETYLTRANSFERASE"/>
    <property type="match status" value="1"/>
</dbReference>
<dbReference type="PIRSF" id="PIRSF000429">
    <property type="entry name" value="Ac-CoA_Ac_transf"/>
    <property type="match status" value="1"/>
</dbReference>
<dbReference type="Proteomes" id="UP000515733">
    <property type="component" value="Chromosome"/>
</dbReference>
<evidence type="ECO:0000313" key="3">
    <source>
        <dbReference type="Proteomes" id="UP000515733"/>
    </source>
</evidence>
<dbReference type="InterPro" id="IPR055140">
    <property type="entry name" value="Thiolase_C_2"/>
</dbReference>
<evidence type="ECO:0000313" key="2">
    <source>
        <dbReference type="EMBL" id="CAB1370053.1"/>
    </source>
</evidence>
<dbReference type="KEGG" id="doe:DENOEST_2894"/>
<proteinExistence type="predicted"/>
<reference evidence="2 3" key="1">
    <citation type="submission" date="2020-03" db="EMBL/GenBank/DDBJ databases">
        <authorList>
            <consortium name="Genoscope - CEA"/>
            <person name="William W."/>
        </authorList>
    </citation>
    <scope>NUCLEOTIDE SEQUENCE [LARGE SCALE GENOMIC DNA]</scope>
    <source>
        <strain evidence="3">DSM 16959</strain>
    </source>
</reference>
<dbReference type="AlphaFoldDB" id="A0A6S6XYQ1"/>
<dbReference type="EMBL" id="LR778301">
    <property type="protein sequence ID" value="CAB1370053.1"/>
    <property type="molecule type" value="Genomic_DNA"/>
</dbReference>
<protein>
    <recommendedName>
        <fullName evidence="1">Thiolase C-terminal domain-containing protein</fullName>
    </recommendedName>
</protein>
<organism evidence="2 3">
    <name type="scientific">Denitratisoma oestradiolicum</name>
    <dbReference type="NCBI Taxonomy" id="311182"/>
    <lineage>
        <taxon>Bacteria</taxon>
        <taxon>Pseudomonadati</taxon>
        <taxon>Pseudomonadota</taxon>
        <taxon>Betaproteobacteria</taxon>
        <taxon>Nitrosomonadales</taxon>
        <taxon>Sterolibacteriaceae</taxon>
        <taxon>Denitratisoma</taxon>
    </lineage>
</organism>
<name>A0A6S6XYQ1_9PROT</name>
<dbReference type="SUPFAM" id="SSF53901">
    <property type="entry name" value="Thiolase-like"/>
    <property type="match status" value="2"/>
</dbReference>
<dbReference type="Gene3D" id="3.40.47.10">
    <property type="match status" value="1"/>
</dbReference>
<dbReference type="RefSeq" id="WP_145770995.1">
    <property type="nucleotide sequence ID" value="NZ_LR778301.1"/>
</dbReference>
<feature type="domain" description="Thiolase C-terminal" evidence="1">
    <location>
        <begin position="262"/>
        <end position="395"/>
    </location>
</feature>
<dbReference type="GO" id="GO:0003988">
    <property type="term" value="F:acetyl-CoA C-acyltransferase activity"/>
    <property type="evidence" value="ECO:0007669"/>
    <property type="project" value="UniProtKB-ARBA"/>
</dbReference>
<dbReference type="InterPro" id="IPR002155">
    <property type="entry name" value="Thiolase"/>
</dbReference>
<gene>
    <name evidence="2" type="ORF">DENOEST_2894</name>
</gene>
<dbReference type="OrthoDB" id="9790314at2"/>
<dbReference type="InterPro" id="IPR016039">
    <property type="entry name" value="Thiolase-like"/>
</dbReference>
<dbReference type="PANTHER" id="PTHR42870:SF1">
    <property type="entry name" value="NON-SPECIFIC LIPID-TRANSFER PROTEIN-LIKE 2"/>
    <property type="match status" value="1"/>
</dbReference>